<dbReference type="Pfam" id="PF12541">
    <property type="entry name" value="DUF3737"/>
    <property type="match status" value="1"/>
</dbReference>
<gene>
    <name evidence="1" type="ORF">FD19_GL001082</name>
</gene>
<dbReference type="SUPFAM" id="SSF51126">
    <property type="entry name" value="Pectin lyase-like"/>
    <property type="match status" value="1"/>
</dbReference>
<protein>
    <recommendedName>
        <fullName evidence="3">Hydrogenase</fullName>
    </recommendedName>
</protein>
<dbReference type="PATRIC" id="fig|1423810.4.peg.1111"/>
<name>A0A0R2C922_9LACO</name>
<dbReference type="Proteomes" id="UP000051789">
    <property type="component" value="Unassembled WGS sequence"/>
</dbReference>
<evidence type="ECO:0000313" key="2">
    <source>
        <dbReference type="Proteomes" id="UP000051789"/>
    </source>
</evidence>
<organism evidence="1 2">
    <name type="scientific">Lacticaseibacillus thailandensis DSM 22698 = JCM 13996</name>
    <dbReference type="NCBI Taxonomy" id="1423810"/>
    <lineage>
        <taxon>Bacteria</taxon>
        <taxon>Bacillati</taxon>
        <taxon>Bacillota</taxon>
        <taxon>Bacilli</taxon>
        <taxon>Lactobacillales</taxon>
        <taxon>Lactobacillaceae</taxon>
        <taxon>Lacticaseibacillus</taxon>
    </lineage>
</organism>
<accession>A0A0R2C922</accession>
<dbReference type="AlphaFoldDB" id="A0A0R2C922"/>
<reference evidence="1 2" key="1">
    <citation type="journal article" date="2015" name="Genome Announc.">
        <title>Expanding the biotechnology potential of lactobacilli through comparative genomics of 213 strains and associated genera.</title>
        <authorList>
            <person name="Sun Z."/>
            <person name="Harris H.M."/>
            <person name="McCann A."/>
            <person name="Guo C."/>
            <person name="Argimon S."/>
            <person name="Zhang W."/>
            <person name="Yang X."/>
            <person name="Jeffery I.B."/>
            <person name="Cooney J.C."/>
            <person name="Kagawa T.F."/>
            <person name="Liu W."/>
            <person name="Song Y."/>
            <person name="Salvetti E."/>
            <person name="Wrobel A."/>
            <person name="Rasinkangas P."/>
            <person name="Parkhill J."/>
            <person name="Rea M.C."/>
            <person name="O'Sullivan O."/>
            <person name="Ritari J."/>
            <person name="Douillard F.P."/>
            <person name="Paul Ross R."/>
            <person name="Yang R."/>
            <person name="Briner A.E."/>
            <person name="Felis G.E."/>
            <person name="de Vos W.M."/>
            <person name="Barrangou R."/>
            <person name="Klaenhammer T.R."/>
            <person name="Caufield P.W."/>
            <person name="Cui Y."/>
            <person name="Zhang H."/>
            <person name="O'Toole P.W."/>
        </authorList>
    </citation>
    <scope>NUCLEOTIDE SEQUENCE [LARGE SCALE GENOMIC DNA]</scope>
    <source>
        <strain evidence="1 2">DSM 22698</strain>
    </source>
</reference>
<evidence type="ECO:0000313" key="1">
    <source>
        <dbReference type="EMBL" id="KRM87570.1"/>
    </source>
</evidence>
<keyword evidence="2" id="KW-1185">Reference proteome</keyword>
<proteinExistence type="predicted"/>
<sequence length="303" mass="34515">MALLAFIYYHLEEEHMTEYTDAYFEGERPLFAEHDATISGTVFGEGESPLKESRNIQLKDSIFKWKYPLWYSQHVVADHTTFETMSRSGIWYTHDITIRNSALQAPKLFRRSSHIRLDHVHFADASETMWTCDDIRLTNVQVNGDYFGKDSKNIYLDHVNLVGNYCFDGAQNVEVHNSTFIAKDAFWNCDNVTIYDSTLDGEYLAWNTKHLTLVNCTITSDQGLCYVDHLTMKNCRLLQTDLAFEYSAHIDADITSTITSVKNPLSGRIQAQGIDTLIMDVTKIDPAQTEIVTAAPVGERKTA</sequence>
<dbReference type="InterPro" id="IPR012334">
    <property type="entry name" value="Pectin_lyas_fold"/>
</dbReference>
<dbReference type="InterPro" id="IPR011050">
    <property type="entry name" value="Pectin_lyase_fold/virulence"/>
</dbReference>
<dbReference type="EMBL" id="AYZK01000002">
    <property type="protein sequence ID" value="KRM87570.1"/>
    <property type="molecule type" value="Genomic_DNA"/>
</dbReference>
<dbReference type="STRING" id="1423810.FD19_GL001082"/>
<dbReference type="InterPro" id="IPR022208">
    <property type="entry name" value="DUF3737"/>
</dbReference>
<evidence type="ECO:0008006" key="3">
    <source>
        <dbReference type="Google" id="ProtNLM"/>
    </source>
</evidence>
<comment type="caution">
    <text evidence="1">The sequence shown here is derived from an EMBL/GenBank/DDBJ whole genome shotgun (WGS) entry which is preliminary data.</text>
</comment>
<dbReference type="Gene3D" id="2.160.20.10">
    <property type="entry name" value="Single-stranded right-handed beta-helix, Pectin lyase-like"/>
    <property type="match status" value="1"/>
</dbReference>